<dbReference type="GO" id="GO:0051500">
    <property type="term" value="F:D-tyrosyl-tRNA(Tyr) deacylase activity"/>
    <property type="evidence" value="ECO:0007669"/>
    <property type="project" value="TreeGrafter"/>
</dbReference>
<protein>
    <recommendedName>
        <fullName evidence="3">D-aminoacyl-tRNA deacylase</fullName>
        <shortName evidence="3">DTD</shortName>
        <ecNumber evidence="3">3.1.1.96</ecNumber>
    </recommendedName>
    <alternativeName>
        <fullName evidence="3">Gly-tRNA(Ala) deacylase</fullName>
        <ecNumber evidence="3">3.1.1.-</ecNumber>
    </alternativeName>
</protein>
<evidence type="ECO:0000313" key="4">
    <source>
        <dbReference type="EMBL" id="RUO32722.1"/>
    </source>
</evidence>
<gene>
    <name evidence="3 4" type="primary">dtd</name>
    <name evidence="4" type="ORF">CWE11_08075</name>
</gene>
<comment type="similarity">
    <text evidence="1 3">Belongs to the DTD family.</text>
</comment>
<keyword evidence="3" id="KW-0963">Cytoplasm</keyword>
<comment type="domain">
    <text evidence="3">A Gly-cisPro motif from one monomer fits into the active site of the other monomer to allow specific chiral rejection of L-amino acids.</text>
</comment>
<comment type="subunit">
    <text evidence="3">Homodimer.</text>
</comment>
<dbReference type="RefSeq" id="WP_126777107.1">
    <property type="nucleotide sequence ID" value="NZ_PIPM01000007.1"/>
</dbReference>
<keyword evidence="5" id="KW-1185">Reference proteome</keyword>
<keyword evidence="2 3" id="KW-0378">Hydrolase</keyword>
<comment type="subcellular location">
    <subcellularLocation>
        <location evidence="3">Cytoplasm</location>
    </subcellularLocation>
</comment>
<comment type="catalytic activity">
    <reaction evidence="3">
        <text>a D-aminoacyl-tRNA + H2O = a tRNA + a D-alpha-amino acid + H(+)</text>
        <dbReference type="Rhea" id="RHEA:13953"/>
        <dbReference type="Rhea" id="RHEA-COMP:10123"/>
        <dbReference type="Rhea" id="RHEA-COMP:10124"/>
        <dbReference type="ChEBI" id="CHEBI:15377"/>
        <dbReference type="ChEBI" id="CHEBI:15378"/>
        <dbReference type="ChEBI" id="CHEBI:59871"/>
        <dbReference type="ChEBI" id="CHEBI:78442"/>
        <dbReference type="ChEBI" id="CHEBI:79333"/>
        <dbReference type="EC" id="3.1.1.96"/>
    </reaction>
</comment>
<dbReference type="EC" id="3.1.1.-" evidence="3"/>
<dbReference type="EMBL" id="PIPM01000007">
    <property type="protein sequence ID" value="RUO32722.1"/>
    <property type="molecule type" value="Genomic_DNA"/>
</dbReference>
<keyword evidence="3" id="KW-0694">RNA-binding</keyword>
<evidence type="ECO:0000256" key="3">
    <source>
        <dbReference type="HAMAP-Rule" id="MF_00518"/>
    </source>
</evidence>
<dbReference type="AlphaFoldDB" id="A0A432WFY7"/>
<comment type="function">
    <text evidence="3">An aminoacyl-tRNA editing enzyme that deacylates mischarged D-aminoacyl-tRNAs. Also deacylates mischarged glycyl-tRNA(Ala), protecting cells against glycine mischarging by AlaRS. Acts via tRNA-based rather than protein-based catalysis; rejects L-amino acids rather than detecting D-amino acids in the active site. By recycling D-aminoacyl-tRNA to D-amino acids and free tRNA molecules, this enzyme counteracts the toxicity associated with the formation of D-aminoacyl-tRNA entities in vivo and helps enforce protein L-homochirality.</text>
</comment>
<dbReference type="NCBIfam" id="TIGR00256">
    <property type="entry name" value="D-aminoacyl-tRNA deacylase"/>
    <property type="match status" value="1"/>
</dbReference>
<evidence type="ECO:0000313" key="5">
    <source>
        <dbReference type="Proteomes" id="UP000288405"/>
    </source>
</evidence>
<dbReference type="SUPFAM" id="SSF69500">
    <property type="entry name" value="DTD-like"/>
    <property type="match status" value="1"/>
</dbReference>
<dbReference type="FunFam" id="3.50.80.10:FF:000001">
    <property type="entry name" value="D-aminoacyl-tRNA deacylase"/>
    <property type="match status" value="1"/>
</dbReference>
<dbReference type="GO" id="GO:0106026">
    <property type="term" value="F:Gly-tRNA(Ala) deacylase activity"/>
    <property type="evidence" value="ECO:0007669"/>
    <property type="project" value="UniProtKB-UniRule"/>
</dbReference>
<dbReference type="InterPro" id="IPR003732">
    <property type="entry name" value="Daa-tRNA_deacyls_DTD"/>
</dbReference>
<dbReference type="Pfam" id="PF02580">
    <property type="entry name" value="Tyr_Deacylase"/>
    <property type="match status" value="1"/>
</dbReference>
<reference evidence="4 5" key="1">
    <citation type="journal article" date="2011" name="Front. Microbiol.">
        <title>Genomic signatures of strain selection and enhancement in Bacillus atrophaeus var. globigii, a historical biowarfare simulant.</title>
        <authorList>
            <person name="Gibbons H.S."/>
            <person name="Broomall S.M."/>
            <person name="McNew L.A."/>
            <person name="Daligault H."/>
            <person name="Chapman C."/>
            <person name="Bruce D."/>
            <person name="Karavis M."/>
            <person name="Krepps M."/>
            <person name="McGregor P.A."/>
            <person name="Hong C."/>
            <person name="Park K.H."/>
            <person name="Akmal A."/>
            <person name="Feldman A."/>
            <person name="Lin J.S."/>
            <person name="Chang W.E."/>
            <person name="Higgs B.W."/>
            <person name="Demirev P."/>
            <person name="Lindquist J."/>
            <person name="Liem A."/>
            <person name="Fochler E."/>
            <person name="Read T.D."/>
            <person name="Tapia R."/>
            <person name="Johnson S."/>
            <person name="Bishop-Lilly K.A."/>
            <person name="Detter C."/>
            <person name="Han C."/>
            <person name="Sozhamannan S."/>
            <person name="Rosenzweig C.N."/>
            <person name="Skowronski E.W."/>
        </authorList>
    </citation>
    <scope>NUCLEOTIDE SEQUENCE [LARGE SCALE GENOMIC DNA]</scope>
    <source>
        <strain evidence="4 5">GYP-17</strain>
    </source>
</reference>
<dbReference type="HAMAP" id="MF_00518">
    <property type="entry name" value="Deacylase_Dtd"/>
    <property type="match status" value="1"/>
</dbReference>
<proteinExistence type="inferred from homology"/>
<organism evidence="4 5">
    <name type="scientific">Aliidiomarina sanyensis</name>
    <dbReference type="NCBI Taxonomy" id="1249555"/>
    <lineage>
        <taxon>Bacteria</taxon>
        <taxon>Pseudomonadati</taxon>
        <taxon>Pseudomonadota</taxon>
        <taxon>Gammaproteobacteria</taxon>
        <taxon>Alteromonadales</taxon>
        <taxon>Idiomarinaceae</taxon>
        <taxon>Aliidiomarina</taxon>
    </lineage>
</organism>
<dbReference type="Gene3D" id="3.50.80.10">
    <property type="entry name" value="D-tyrosyl-tRNA(Tyr) deacylase"/>
    <property type="match status" value="1"/>
</dbReference>
<dbReference type="GO" id="GO:0043908">
    <property type="term" value="F:Ser(Gly)-tRNA(Ala) hydrolase activity"/>
    <property type="evidence" value="ECO:0007669"/>
    <property type="project" value="UniProtKB-UniRule"/>
</dbReference>
<dbReference type="InterPro" id="IPR023509">
    <property type="entry name" value="DTD-like_sf"/>
</dbReference>
<dbReference type="OrthoDB" id="9801395at2"/>
<feature type="short sequence motif" description="Gly-cisPro motif, important for rejection of L-amino acids" evidence="3">
    <location>
        <begin position="137"/>
        <end position="138"/>
    </location>
</feature>
<dbReference type="PANTHER" id="PTHR10472">
    <property type="entry name" value="D-TYROSYL-TRNA TYR DEACYLASE"/>
    <property type="match status" value="1"/>
</dbReference>
<dbReference type="GO" id="GO:0019478">
    <property type="term" value="P:D-amino acid catabolic process"/>
    <property type="evidence" value="ECO:0007669"/>
    <property type="project" value="UniProtKB-UniRule"/>
</dbReference>
<dbReference type="EC" id="3.1.1.96" evidence="3"/>
<dbReference type="GO" id="GO:0000049">
    <property type="term" value="F:tRNA binding"/>
    <property type="evidence" value="ECO:0007669"/>
    <property type="project" value="UniProtKB-UniRule"/>
</dbReference>
<comment type="catalytic activity">
    <reaction evidence="3">
        <text>glycyl-tRNA(Ala) + H2O = tRNA(Ala) + glycine + H(+)</text>
        <dbReference type="Rhea" id="RHEA:53744"/>
        <dbReference type="Rhea" id="RHEA-COMP:9657"/>
        <dbReference type="Rhea" id="RHEA-COMP:13640"/>
        <dbReference type="ChEBI" id="CHEBI:15377"/>
        <dbReference type="ChEBI" id="CHEBI:15378"/>
        <dbReference type="ChEBI" id="CHEBI:57305"/>
        <dbReference type="ChEBI" id="CHEBI:78442"/>
        <dbReference type="ChEBI" id="CHEBI:78522"/>
    </reaction>
</comment>
<comment type="caution">
    <text evidence="4">The sequence shown here is derived from an EMBL/GenBank/DDBJ whole genome shotgun (WGS) entry which is preliminary data.</text>
</comment>
<keyword evidence="3" id="KW-0820">tRNA-binding</keyword>
<dbReference type="Proteomes" id="UP000288405">
    <property type="component" value="Unassembled WGS sequence"/>
</dbReference>
<dbReference type="PANTHER" id="PTHR10472:SF5">
    <property type="entry name" value="D-AMINOACYL-TRNA DEACYLASE 1"/>
    <property type="match status" value="1"/>
</dbReference>
<evidence type="ECO:0000256" key="2">
    <source>
        <dbReference type="ARBA" id="ARBA00022801"/>
    </source>
</evidence>
<dbReference type="CDD" id="cd00563">
    <property type="entry name" value="Dtyr_deacylase"/>
    <property type="match status" value="1"/>
</dbReference>
<dbReference type="GO" id="GO:0005737">
    <property type="term" value="C:cytoplasm"/>
    <property type="evidence" value="ECO:0007669"/>
    <property type="project" value="UniProtKB-SubCell"/>
</dbReference>
<evidence type="ECO:0000256" key="1">
    <source>
        <dbReference type="ARBA" id="ARBA00009673"/>
    </source>
</evidence>
<sequence>MIALIQRVTEARVEVAGDVVGEINQGILVLLGVQKDDSIADAQRLAERVVGYRIFADAEDKMNLDVRDIGGSLLVVSQFTLAADTKRGRRPSFSSAGSPQHAQTLYHVFCDAVRALKVPVQTGRFAADMQVSLTNDGPVTFLLES</sequence>
<accession>A0A432WFY7</accession>
<name>A0A432WFY7_9GAMM</name>